<dbReference type="InterPro" id="IPR032820">
    <property type="entry name" value="ATPase_put"/>
</dbReference>
<evidence type="ECO:0000313" key="3">
    <source>
        <dbReference type="Proteomes" id="UP001152173"/>
    </source>
</evidence>
<evidence type="ECO:0000313" key="2">
    <source>
        <dbReference type="EMBL" id="MCZ8537202.1"/>
    </source>
</evidence>
<dbReference type="AlphaFoldDB" id="A0A9X3LFU8"/>
<dbReference type="Proteomes" id="UP001152173">
    <property type="component" value="Unassembled WGS sequence"/>
</dbReference>
<keyword evidence="1" id="KW-0812">Transmembrane</keyword>
<reference evidence="2" key="1">
    <citation type="submission" date="2022-05" db="EMBL/GenBank/DDBJ databases">
        <authorList>
            <person name="Colautti A."/>
            <person name="Iacumin L."/>
        </authorList>
    </citation>
    <scope>NUCLEOTIDE SEQUENCE</scope>
    <source>
        <strain evidence="2">SK 55</strain>
    </source>
</reference>
<feature type="transmembrane region" description="Helical" evidence="1">
    <location>
        <begin position="44"/>
        <end position="65"/>
    </location>
</feature>
<proteinExistence type="predicted"/>
<evidence type="ECO:0000256" key="1">
    <source>
        <dbReference type="SAM" id="Phobius"/>
    </source>
</evidence>
<protein>
    <submittedName>
        <fullName evidence="2">AtpZ/AtpI family protein</fullName>
    </submittedName>
</protein>
<feature type="transmembrane region" description="Helical" evidence="1">
    <location>
        <begin position="12"/>
        <end position="32"/>
    </location>
</feature>
<sequence>MRQTRRPFYGVALYSAILSQLVGSILIGVYTGMWLDSKIGTTPLFLVLCLLIGLATGVTAMILTIRKYDSGDT</sequence>
<comment type="caution">
    <text evidence="2">The sequence shown here is derived from an EMBL/GenBank/DDBJ whole genome shotgun (WGS) entry which is preliminary data.</text>
</comment>
<keyword evidence="3" id="KW-1185">Reference proteome</keyword>
<dbReference type="RefSeq" id="WP_269926298.1">
    <property type="nucleotide sequence ID" value="NZ_JAMKBJ010000006.1"/>
</dbReference>
<keyword evidence="1" id="KW-0472">Membrane</keyword>
<dbReference type="EMBL" id="JAMKBJ010000006">
    <property type="protein sequence ID" value="MCZ8537202.1"/>
    <property type="molecule type" value="Genomic_DNA"/>
</dbReference>
<organism evidence="2 3">
    <name type="scientific">Paenisporosarcina quisquiliarum</name>
    <dbReference type="NCBI Taxonomy" id="365346"/>
    <lineage>
        <taxon>Bacteria</taxon>
        <taxon>Bacillati</taxon>
        <taxon>Bacillota</taxon>
        <taxon>Bacilli</taxon>
        <taxon>Bacillales</taxon>
        <taxon>Caryophanaceae</taxon>
        <taxon>Paenisporosarcina</taxon>
    </lineage>
</organism>
<dbReference type="Pfam" id="PF09527">
    <property type="entry name" value="ATPase_gene1"/>
    <property type="match status" value="1"/>
</dbReference>
<keyword evidence="1" id="KW-1133">Transmembrane helix</keyword>
<accession>A0A9X3LFU8</accession>
<gene>
    <name evidence="2" type="ORF">M9R32_08430</name>
</gene>
<name>A0A9X3LFU8_9BACL</name>